<keyword evidence="10" id="KW-1185">Reference proteome</keyword>
<protein>
    <recommendedName>
        <fullName evidence="3">aldehyde dehydrogenase (NAD(+))</fullName>
        <ecNumber evidence="3">1.2.1.3</ecNumber>
    </recommendedName>
</protein>
<feature type="domain" description="Aldehyde dehydrogenase" evidence="8">
    <location>
        <begin position="24"/>
        <end position="479"/>
    </location>
</feature>
<evidence type="ECO:0000256" key="5">
    <source>
        <dbReference type="PROSITE-ProRule" id="PRU10007"/>
    </source>
</evidence>
<dbReference type="Pfam" id="PF00171">
    <property type="entry name" value="Aldedh"/>
    <property type="match status" value="1"/>
</dbReference>
<feature type="compositionally biased region" description="Polar residues" evidence="7">
    <location>
        <begin position="20"/>
        <end position="33"/>
    </location>
</feature>
<evidence type="ECO:0000256" key="6">
    <source>
        <dbReference type="RuleBase" id="RU003345"/>
    </source>
</evidence>
<evidence type="ECO:0000256" key="3">
    <source>
        <dbReference type="ARBA" id="ARBA00024226"/>
    </source>
</evidence>
<comment type="caution">
    <text evidence="9">The sequence shown here is derived from an EMBL/GenBank/DDBJ whole genome shotgun (WGS) entry which is preliminary data.</text>
</comment>
<dbReference type="InterPro" id="IPR029510">
    <property type="entry name" value="Ald_DH_CS_GLU"/>
</dbReference>
<comment type="catalytic activity">
    <reaction evidence="4">
        <text>an aldehyde + NAD(+) + H2O = a carboxylate + NADH + 2 H(+)</text>
        <dbReference type="Rhea" id="RHEA:16185"/>
        <dbReference type="ChEBI" id="CHEBI:15377"/>
        <dbReference type="ChEBI" id="CHEBI:15378"/>
        <dbReference type="ChEBI" id="CHEBI:17478"/>
        <dbReference type="ChEBI" id="CHEBI:29067"/>
        <dbReference type="ChEBI" id="CHEBI:57540"/>
        <dbReference type="ChEBI" id="CHEBI:57945"/>
        <dbReference type="EC" id="1.2.1.3"/>
    </reaction>
</comment>
<reference evidence="9" key="1">
    <citation type="submission" date="2022-10" db="EMBL/GenBank/DDBJ databases">
        <title>Tapping the CABI collections for fungal endophytes: first genome assemblies for Collariella, Neodidymelliopsis, Ascochyta clinopodiicola, Didymella pomorum, Didymosphaeria variabile, Neocosmospora piperis and Neocucurbitaria cava.</title>
        <authorList>
            <person name="Hill R."/>
        </authorList>
    </citation>
    <scope>NUCLEOTIDE SEQUENCE</scope>
    <source>
        <strain evidence="9">IMI 355082</strain>
    </source>
</reference>
<gene>
    <name evidence="9" type="ORF">N0V93_004696</name>
</gene>
<dbReference type="InterPro" id="IPR016162">
    <property type="entry name" value="Ald_DH_N"/>
</dbReference>
<dbReference type="AlphaFoldDB" id="A0A9W9CW22"/>
<dbReference type="SUPFAM" id="SSF53720">
    <property type="entry name" value="ALDH-like"/>
    <property type="match status" value="1"/>
</dbReference>
<dbReference type="OrthoDB" id="310895at2759"/>
<dbReference type="EMBL" id="JAPEVB010000003">
    <property type="protein sequence ID" value="KAJ4391082.1"/>
    <property type="molecule type" value="Genomic_DNA"/>
</dbReference>
<evidence type="ECO:0000256" key="2">
    <source>
        <dbReference type="ARBA" id="ARBA00023002"/>
    </source>
</evidence>
<dbReference type="InterPro" id="IPR044086">
    <property type="entry name" value="LUC3-like"/>
</dbReference>
<feature type="active site" evidence="5">
    <location>
        <position position="248"/>
    </location>
</feature>
<dbReference type="PROSITE" id="PS00687">
    <property type="entry name" value="ALDEHYDE_DEHYDR_GLU"/>
    <property type="match status" value="1"/>
</dbReference>
<dbReference type="Gene3D" id="3.40.309.10">
    <property type="entry name" value="Aldehyde Dehydrogenase, Chain A, domain 2"/>
    <property type="match status" value="1"/>
</dbReference>
<keyword evidence="2 6" id="KW-0560">Oxidoreductase</keyword>
<dbReference type="InterPro" id="IPR016163">
    <property type="entry name" value="Ald_DH_C"/>
</dbReference>
<name>A0A9W9CW22_9PEZI</name>
<dbReference type="InterPro" id="IPR016161">
    <property type="entry name" value="Ald_DH/histidinol_DH"/>
</dbReference>
<dbReference type="GO" id="GO:0004029">
    <property type="term" value="F:aldehyde dehydrogenase (NAD+) activity"/>
    <property type="evidence" value="ECO:0007669"/>
    <property type="project" value="UniProtKB-EC"/>
</dbReference>
<sequence>MALTLDSKASYRNLINNELTSTTQTRHGVNPSTEEALPEVPLSGEEEVNRAVAAAKSAFPSWRSLSWDERASYLNKLADAIEANFDVLRDIDVAETGKAFQTVKIEVGMTIAHLRSTATLRIPDDVVEDTPERSAVVRYRPLGVGAAIIPWNWPLLLGLGKLGPGVLAGNTVIMKPSPYAPYTVLRIGELAAKIFPPGVVQVLSGDESLGPLLTNHPDIAKVSFTGSTATGRKVGEVCGRTLKRVTLELGGNDAAIVCQDAVLEKVVPAISTLALLGGGQICMNIKRVYVHNDIYDAFLAATVDFISKNMPHGPAADETTAIGPVQNSMQFSKLQNLLEESEKQQWTVALGGLKALQESSKQAPGAKGFTFPPTVIDNPPEDSRIVVEEPFGPIFPIMRWTDEADVISRANALDAGLGASVWSADLDRATKMADQLEAGSVWVNGHFQVQANMPFGGHKASGIGMDWGVVGLKGWCNPQSFWTNKG</sequence>
<dbReference type="Gene3D" id="3.40.605.10">
    <property type="entry name" value="Aldehyde Dehydrogenase, Chain A, domain 1"/>
    <property type="match status" value="1"/>
</dbReference>
<dbReference type="PANTHER" id="PTHR11699">
    <property type="entry name" value="ALDEHYDE DEHYDROGENASE-RELATED"/>
    <property type="match status" value="1"/>
</dbReference>
<feature type="region of interest" description="Disordered" evidence="7">
    <location>
        <begin position="20"/>
        <end position="43"/>
    </location>
</feature>
<accession>A0A9W9CW22</accession>
<dbReference type="CDD" id="cd07106">
    <property type="entry name" value="ALDH_AldA-AAD23400"/>
    <property type="match status" value="1"/>
</dbReference>
<comment type="similarity">
    <text evidence="1 6">Belongs to the aldehyde dehydrogenase family.</text>
</comment>
<proteinExistence type="inferred from homology"/>
<dbReference type="Proteomes" id="UP001140453">
    <property type="component" value="Unassembled WGS sequence"/>
</dbReference>
<evidence type="ECO:0000256" key="1">
    <source>
        <dbReference type="ARBA" id="ARBA00009986"/>
    </source>
</evidence>
<evidence type="ECO:0000313" key="10">
    <source>
        <dbReference type="Proteomes" id="UP001140453"/>
    </source>
</evidence>
<dbReference type="InterPro" id="IPR015590">
    <property type="entry name" value="Aldehyde_DH_dom"/>
</dbReference>
<evidence type="ECO:0000256" key="4">
    <source>
        <dbReference type="ARBA" id="ARBA00049194"/>
    </source>
</evidence>
<organism evidence="9 10">
    <name type="scientific">Gnomoniopsis smithogilvyi</name>
    <dbReference type="NCBI Taxonomy" id="1191159"/>
    <lineage>
        <taxon>Eukaryota</taxon>
        <taxon>Fungi</taxon>
        <taxon>Dikarya</taxon>
        <taxon>Ascomycota</taxon>
        <taxon>Pezizomycotina</taxon>
        <taxon>Sordariomycetes</taxon>
        <taxon>Sordariomycetidae</taxon>
        <taxon>Diaporthales</taxon>
        <taxon>Gnomoniaceae</taxon>
        <taxon>Gnomoniopsis</taxon>
    </lineage>
</organism>
<dbReference type="FunFam" id="3.40.605.10:FF:000007">
    <property type="entry name" value="NAD/NADP-dependent betaine aldehyde dehydrogenase"/>
    <property type="match status" value="1"/>
</dbReference>
<evidence type="ECO:0000259" key="8">
    <source>
        <dbReference type="Pfam" id="PF00171"/>
    </source>
</evidence>
<evidence type="ECO:0000256" key="7">
    <source>
        <dbReference type="SAM" id="MobiDB-lite"/>
    </source>
</evidence>
<evidence type="ECO:0000313" key="9">
    <source>
        <dbReference type="EMBL" id="KAJ4391082.1"/>
    </source>
</evidence>
<dbReference type="EC" id="1.2.1.3" evidence="3"/>